<dbReference type="EMBL" id="JBHUHD010000001">
    <property type="protein sequence ID" value="MFD2139153.1"/>
    <property type="molecule type" value="Genomic_DNA"/>
</dbReference>
<dbReference type="RefSeq" id="WP_378295562.1">
    <property type="nucleotide sequence ID" value="NZ_JBHUHD010000001.1"/>
</dbReference>
<name>A0ABW4YSL1_9HYPH</name>
<keyword evidence="2" id="KW-1185">Reference proteome</keyword>
<proteinExistence type="predicted"/>
<sequence length="211" mass="21664">MSLSSLGFRSWARRAALPFGFALAVTAGSTVLMRAAISTSEEPASQPVARVILPPPAESAPAAHGGHPAPTYVRAIESDAVYAPPKSEKTVSTHKVEGAVPSAAVAALPQGVERFDRCSGECDSRDPLIERASYPQGAPAPAYEVVGTPAPQEDNALFSLPKWEDGVEMVDRAKAAVVSAGTEAAGTLKKAVDGASDFATGLVRPGSASVQ</sequence>
<comment type="caution">
    <text evidence="1">The sequence shown here is derived from an EMBL/GenBank/DDBJ whole genome shotgun (WGS) entry which is preliminary data.</text>
</comment>
<dbReference type="Proteomes" id="UP001597299">
    <property type="component" value="Unassembled WGS sequence"/>
</dbReference>
<evidence type="ECO:0000313" key="2">
    <source>
        <dbReference type="Proteomes" id="UP001597299"/>
    </source>
</evidence>
<protein>
    <submittedName>
        <fullName evidence="1">Uncharacterized protein</fullName>
    </submittedName>
</protein>
<evidence type="ECO:0000313" key="1">
    <source>
        <dbReference type="EMBL" id="MFD2139153.1"/>
    </source>
</evidence>
<gene>
    <name evidence="1" type="ORF">ACFSNC_01940</name>
</gene>
<reference evidence="2" key="1">
    <citation type="journal article" date="2019" name="Int. J. Syst. Evol. Microbiol.">
        <title>The Global Catalogue of Microorganisms (GCM) 10K type strain sequencing project: providing services to taxonomists for standard genome sequencing and annotation.</title>
        <authorList>
            <consortium name="The Broad Institute Genomics Platform"/>
            <consortium name="The Broad Institute Genome Sequencing Center for Infectious Disease"/>
            <person name="Wu L."/>
            <person name="Ma J."/>
        </authorList>
    </citation>
    <scope>NUCLEOTIDE SEQUENCE [LARGE SCALE GENOMIC DNA]</scope>
    <source>
        <strain evidence="2">CCM 7435</strain>
    </source>
</reference>
<accession>A0ABW4YSL1</accession>
<organism evidence="1 2">
    <name type="scientific">Ancylobacter oerskovii</name>
    <dbReference type="NCBI Taxonomy" id="459519"/>
    <lineage>
        <taxon>Bacteria</taxon>
        <taxon>Pseudomonadati</taxon>
        <taxon>Pseudomonadota</taxon>
        <taxon>Alphaproteobacteria</taxon>
        <taxon>Hyphomicrobiales</taxon>
        <taxon>Xanthobacteraceae</taxon>
        <taxon>Ancylobacter</taxon>
    </lineage>
</organism>